<organism evidence="1 2">
    <name type="scientific">Ensete ventricosum</name>
    <name type="common">Abyssinian banana</name>
    <name type="synonym">Musa ensete</name>
    <dbReference type="NCBI Taxonomy" id="4639"/>
    <lineage>
        <taxon>Eukaryota</taxon>
        <taxon>Viridiplantae</taxon>
        <taxon>Streptophyta</taxon>
        <taxon>Embryophyta</taxon>
        <taxon>Tracheophyta</taxon>
        <taxon>Spermatophyta</taxon>
        <taxon>Magnoliopsida</taxon>
        <taxon>Liliopsida</taxon>
        <taxon>Zingiberales</taxon>
        <taxon>Musaceae</taxon>
        <taxon>Ensete</taxon>
    </lineage>
</organism>
<dbReference type="Proteomes" id="UP000287651">
    <property type="component" value="Unassembled WGS sequence"/>
</dbReference>
<reference evidence="1 2" key="1">
    <citation type="journal article" date="2014" name="Agronomy (Basel)">
        <title>A Draft Genome Sequence for Ensete ventricosum, the Drought-Tolerant Tree Against Hunger.</title>
        <authorList>
            <person name="Harrison J."/>
            <person name="Moore K.A."/>
            <person name="Paszkiewicz K."/>
            <person name="Jones T."/>
            <person name="Grant M."/>
            <person name="Ambacheew D."/>
            <person name="Muzemil S."/>
            <person name="Studholme D.J."/>
        </authorList>
    </citation>
    <scope>NUCLEOTIDE SEQUENCE [LARGE SCALE GENOMIC DNA]</scope>
</reference>
<gene>
    <name evidence="1" type="ORF">B296_00022697</name>
</gene>
<evidence type="ECO:0000313" key="1">
    <source>
        <dbReference type="EMBL" id="RRT75518.1"/>
    </source>
</evidence>
<evidence type="ECO:0000313" key="2">
    <source>
        <dbReference type="Proteomes" id="UP000287651"/>
    </source>
</evidence>
<dbReference type="EMBL" id="AMZH03002457">
    <property type="protein sequence ID" value="RRT75518.1"/>
    <property type="molecule type" value="Genomic_DNA"/>
</dbReference>
<proteinExistence type="predicted"/>
<name>A0A427AH00_ENSVE</name>
<sequence>MSTFFCDTKERGRGDREGATHVTHRFRPEIAGGGFHFGNGVGGAARLRVAGGRPDLRRSKASGRSFPCTVKMLELGEKIVAHVYSSLQLERVNPGSTCSQMDFVRGLYRNTVDGLGSRNCQSDEIRVAIRLRDLVAK</sequence>
<comment type="caution">
    <text evidence="1">The sequence shown here is derived from an EMBL/GenBank/DDBJ whole genome shotgun (WGS) entry which is preliminary data.</text>
</comment>
<protein>
    <submittedName>
        <fullName evidence="1">Uncharacterized protein</fullName>
    </submittedName>
</protein>
<accession>A0A427AH00</accession>
<dbReference type="AlphaFoldDB" id="A0A427AH00"/>